<name>A0AC34R4T7_9BILA</name>
<dbReference type="WBParaSite" id="JU765_v2.g3552.t1">
    <property type="protein sequence ID" value="JU765_v2.g3552.t1"/>
    <property type="gene ID" value="JU765_v2.g3552"/>
</dbReference>
<accession>A0AC34R4T7</accession>
<sequence length="81" mass="8981">MLHGVDFSKPVHYMSVCGAASWIPKDKVLCRSGNITPDAYCRIAMDGDLSLTERIEILYLLKIIDNNGDLTQSVADLVKKL</sequence>
<dbReference type="Proteomes" id="UP000887576">
    <property type="component" value="Unplaced"/>
</dbReference>
<reference evidence="2" key="1">
    <citation type="submission" date="2025-08" db="UniProtKB">
        <authorList>
            <consortium name="WormBaseParasite"/>
        </authorList>
    </citation>
    <scope>IDENTIFICATION</scope>
</reference>
<organism evidence="1 2">
    <name type="scientific">Panagrolaimus sp. JU765</name>
    <dbReference type="NCBI Taxonomy" id="591449"/>
    <lineage>
        <taxon>Eukaryota</taxon>
        <taxon>Metazoa</taxon>
        <taxon>Ecdysozoa</taxon>
        <taxon>Nematoda</taxon>
        <taxon>Chromadorea</taxon>
        <taxon>Rhabditida</taxon>
        <taxon>Tylenchina</taxon>
        <taxon>Panagrolaimomorpha</taxon>
        <taxon>Panagrolaimoidea</taxon>
        <taxon>Panagrolaimidae</taxon>
        <taxon>Panagrolaimus</taxon>
    </lineage>
</organism>
<evidence type="ECO:0000313" key="2">
    <source>
        <dbReference type="WBParaSite" id="JU765_v2.g3552.t1"/>
    </source>
</evidence>
<protein>
    <submittedName>
        <fullName evidence="2">Uncharacterized protein</fullName>
    </submittedName>
</protein>
<evidence type="ECO:0000313" key="1">
    <source>
        <dbReference type="Proteomes" id="UP000887576"/>
    </source>
</evidence>
<proteinExistence type="predicted"/>